<dbReference type="InterPro" id="IPR039556">
    <property type="entry name" value="ICL/PEPM"/>
</dbReference>
<dbReference type="GO" id="GO:0046421">
    <property type="term" value="F:methylisocitrate lyase activity"/>
    <property type="evidence" value="ECO:0007669"/>
    <property type="project" value="TreeGrafter"/>
</dbReference>
<comment type="cofactor">
    <cofactor evidence="6">
        <name>Mg(2+)</name>
        <dbReference type="ChEBI" id="CHEBI:18420"/>
    </cofactor>
    <text evidence="6">Can also use Mn(2+) ion.</text>
</comment>
<keyword evidence="8" id="KW-1185">Reference proteome</keyword>
<proteinExistence type="inferred from homology"/>
<organism evidence="7 8">
    <name type="scientific">Cyberlindnera jadinii (strain ATCC 18201 / CBS 1600 / BCRC 20928 / JCM 3617 / NBRC 0987 / NRRL Y-1542)</name>
    <name type="common">Torula yeast</name>
    <name type="synonym">Candida utilis</name>
    <dbReference type="NCBI Taxonomy" id="983966"/>
    <lineage>
        <taxon>Eukaryota</taxon>
        <taxon>Fungi</taxon>
        <taxon>Dikarya</taxon>
        <taxon>Ascomycota</taxon>
        <taxon>Saccharomycotina</taxon>
        <taxon>Saccharomycetes</taxon>
        <taxon>Phaffomycetales</taxon>
        <taxon>Phaffomycetaceae</taxon>
        <taxon>Cyberlindnera</taxon>
    </lineage>
</organism>
<dbReference type="Pfam" id="PF00463">
    <property type="entry name" value="ICL"/>
    <property type="match status" value="1"/>
</dbReference>
<dbReference type="InterPro" id="IPR040442">
    <property type="entry name" value="Pyrv_kinase-like_dom_sf"/>
</dbReference>
<accession>A0A1E4S4N7</accession>
<feature type="binding site" evidence="5">
    <location>
        <position position="249"/>
    </location>
    <ligand>
        <name>substrate</name>
    </ligand>
</feature>
<evidence type="ECO:0000313" key="7">
    <source>
        <dbReference type="EMBL" id="ODV74455.1"/>
    </source>
</evidence>
<dbReference type="GO" id="GO:0046872">
    <property type="term" value="F:metal ion binding"/>
    <property type="evidence" value="ECO:0007669"/>
    <property type="project" value="UniProtKB-KW"/>
</dbReference>
<dbReference type="Gene3D" id="1.10.10.850">
    <property type="match status" value="1"/>
</dbReference>
<feature type="binding site" evidence="6">
    <location>
        <position position="174"/>
    </location>
    <ligand>
        <name>Mg(2+)</name>
        <dbReference type="ChEBI" id="CHEBI:18420"/>
    </ligand>
</feature>
<dbReference type="PROSITE" id="PS00161">
    <property type="entry name" value="ISOCITRATE_LYASE"/>
    <property type="match status" value="1"/>
</dbReference>
<dbReference type="SUPFAM" id="SSF51621">
    <property type="entry name" value="Phosphoenolpyruvate/pyruvate domain"/>
    <property type="match status" value="1"/>
</dbReference>
<comment type="similarity">
    <text evidence="1 3">Belongs to the isocitrate lyase/PEP mutase superfamily. Isocitrate lyase family.</text>
</comment>
<evidence type="ECO:0000256" key="4">
    <source>
        <dbReference type="PIRSR" id="PIRSR001362-1"/>
    </source>
</evidence>
<protein>
    <recommendedName>
        <fullName evidence="3">Isocitrate lyase</fullName>
    </recommendedName>
</protein>
<evidence type="ECO:0000313" key="8">
    <source>
        <dbReference type="Proteomes" id="UP000094389"/>
    </source>
</evidence>
<dbReference type="PANTHER" id="PTHR21631:SF13">
    <property type="entry name" value="MITOCHONDRIAL 2-METHYLISOCITRATE LYASE ICL2"/>
    <property type="match status" value="1"/>
</dbReference>
<dbReference type="RefSeq" id="XP_020071494.1">
    <property type="nucleotide sequence ID" value="XM_020212591.1"/>
</dbReference>
<evidence type="ECO:0000256" key="1">
    <source>
        <dbReference type="ARBA" id="ARBA00005704"/>
    </source>
</evidence>
<dbReference type="PANTHER" id="PTHR21631">
    <property type="entry name" value="ISOCITRATE LYASE/MALATE SYNTHASE"/>
    <property type="match status" value="1"/>
</dbReference>
<dbReference type="InterPro" id="IPR006254">
    <property type="entry name" value="Isocitrate_lyase"/>
</dbReference>
<dbReference type="STRING" id="983966.A0A1E4S4N7"/>
<evidence type="ECO:0000256" key="2">
    <source>
        <dbReference type="ARBA" id="ARBA00023239"/>
    </source>
</evidence>
<feature type="binding site" evidence="5">
    <location>
        <begin position="426"/>
        <end position="430"/>
    </location>
    <ligand>
        <name>substrate</name>
    </ligand>
</feature>
<dbReference type="GO" id="GO:0004451">
    <property type="term" value="F:isocitrate lyase activity"/>
    <property type="evidence" value="ECO:0007669"/>
    <property type="project" value="InterPro"/>
</dbReference>
<gene>
    <name evidence="7" type="ORF">CYBJADRAFT_125433</name>
</gene>
<dbReference type="InterPro" id="IPR015813">
    <property type="entry name" value="Pyrv/PenolPyrv_kinase-like_dom"/>
</dbReference>
<keyword evidence="6" id="KW-0460">Magnesium</keyword>
<dbReference type="Proteomes" id="UP000094389">
    <property type="component" value="Unassembled WGS sequence"/>
</dbReference>
<dbReference type="PIRSF" id="PIRSF001362">
    <property type="entry name" value="Isocit_lyase"/>
    <property type="match status" value="1"/>
</dbReference>
<sequence>MSLSRFPYPTAKEALQNHKQVVSSIAEWFKSPRFKGIKRTYSPEDVAQYRGSLPLTEYPSSVQAKRLFAVFEERFKNGQAVRVLGSTDPVQMSQNAHFQEVVYVSGWACSSILTTTNEVGPDFGDYPYDTVPNQVERLFKAQQLHDKKSYYTWLQSKDPANTERVDYMRPIIADADTGHGGVGSVMKLAKLFAEKGASAIHIEDQLHGGKKCGHLAGKVLVSTGEQIRRLIATRLQWDIMGSENLVIARSDAETGNLLNSSVDPRDHEFIQGVITPVKPLTEVLIEAQGQGLTGPQLEKVESEWLAANPLYTFNQAVELKLKELGKPELFDYYLEQAQGKSNAECRELFAEVSGGEPIYFNWDAPRTQEGYHLVDASIDTAVKRVLNYAPYADLLWLETKTPNLEYAQSFAKRIHDVYPDKKLVYNLSPSFNWSAHGFNDHDLAEFINELGKSGFVLQLVSLAGLHSNALSSFELAQGFSEKGMKAYVDIVQSREKALGCDVLTHQKWSGAEMVDSIVRTVNGSSMGSATGGDSTEHSF</sequence>
<evidence type="ECO:0000256" key="5">
    <source>
        <dbReference type="PIRSR" id="PIRSR001362-2"/>
    </source>
</evidence>
<keyword evidence="2 3" id="KW-0456">Lyase</keyword>
<dbReference type="EMBL" id="KV453928">
    <property type="protein sequence ID" value="ODV74455.1"/>
    <property type="molecule type" value="Genomic_DNA"/>
</dbReference>
<reference evidence="7 8" key="1">
    <citation type="journal article" date="2016" name="Proc. Natl. Acad. Sci. U.S.A.">
        <title>Comparative genomics of biotechnologically important yeasts.</title>
        <authorList>
            <person name="Riley R."/>
            <person name="Haridas S."/>
            <person name="Wolfe K.H."/>
            <person name="Lopes M.R."/>
            <person name="Hittinger C.T."/>
            <person name="Goeker M."/>
            <person name="Salamov A.A."/>
            <person name="Wisecaver J.H."/>
            <person name="Long T.M."/>
            <person name="Calvey C.H."/>
            <person name="Aerts A.L."/>
            <person name="Barry K.W."/>
            <person name="Choi C."/>
            <person name="Clum A."/>
            <person name="Coughlan A.Y."/>
            <person name="Deshpande S."/>
            <person name="Douglass A.P."/>
            <person name="Hanson S.J."/>
            <person name="Klenk H.-P."/>
            <person name="LaButti K.M."/>
            <person name="Lapidus A."/>
            <person name="Lindquist E.A."/>
            <person name="Lipzen A.M."/>
            <person name="Meier-Kolthoff J.P."/>
            <person name="Ohm R.A."/>
            <person name="Otillar R.P."/>
            <person name="Pangilinan J.L."/>
            <person name="Peng Y."/>
            <person name="Rokas A."/>
            <person name="Rosa C.A."/>
            <person name="Scheuner C."/>
            <person name="Sibirny A.A."/>
            <person name="Slot J.C."/>
            <person name="Stielow J.B."/>
            <person name="Sun H."/>
            <person name="Kurtzman C.P."/>
            <person name="Blackwell M."/>
            <person name="Grigoriev I.V."/>
            <person name="Jeffries T.W."/>
        </authorList>
    </citation>
    <scope>NUCLEOTIDE SEQUENCE [LARGE SCALE GENOMIC DNA]</scope>
    <source>
        <strain evidence="8">ATCC 18201 / CBS 1600 / BCRC 20928 / JCM 3617 / NBRC 0987 / NRRL Y-1542</strain>
    </source>
</reference>
<feature type="binding site" evidence="5">
    <location>
        <begin position="213"/>
        <end position="214"/>
    </location>
    <ligand>
        <name>substrate</name>
    </ligand>
</feature>
<dbReference type="NCBIfam" id="TIGR01346">
    <property type="entry name" value="isocit_lyase"/>
    <property type="match status" value="1"/>
</dbReference>
<dbReference type="GO" id="GO:0005759">
    <property type="term" value="C:mitochondrial matrix"/>
    <property type="evidence" value="ECO:0007669"/>
    <property type="project" value="TreeGrafter"/>
</dbReference>
<dbReference type="InterPro" id="IPR018523">
    <property type="entry name" value="Isocitrate_lyase_ph_CS"/>
</dbReference>
<feature type="binding site" evidence="5">
    <location>
        <begin position="105"/>
        <end position="107"/>
    </location>
    <ligand>
        <name>substrate</name>
    </ligand>
</feature>
<dbReference type="GO" id="GO:0019629">
    <property type="term" value="P:propionate catabolic process, 2-methylcitrate cycle"/>
    <property type="evidence" value="ECO:0007669"/>
    <property type="project" value="TreeGrafter"/>
</dbReference>
<dbReference type="AlphaFoldDB" id="A0A1E4S4N7"/>
<feature type="active site" description="Proton acceptor" evidence="4">
    <location>
        <position position="212"/>
    </location>
</feature>
<dbReference type="CDD" id="cd00377">
    <property type="entry name" value="ICL_PEPM"/>
    <property type="match status" value="1"/>
</dbReference>
<dbReference type="Gene3D" id="3.20.20.60">
    <property type="entry name" value="Phosphoenolpyruvate-binding domains"/>
    <property type="match status" value="1"/>
</dbReference>
<evidence type="ECO:0000256" key="6">
    <source>
        <dbReference type="PIRSR" id="PIRSR001362-3"/>
    </source>
</evidence>
<dbReference type="OrthoDB" id="4078635at2759"/>
<dbReference type="GeneID" id="30986987"/>
<dbReference type="OMA" id="TVPHADF"/>
<feature type="binding site" evidence="5">
    <location>
        <position position="461"/>
    </location>
    <ligand>
        <name>substrate</name>
    </ligand>
</feature>
<name>A0A1E4S4N7_CYBJN</name>
<evidence type="ECO:0000256" key="3">
    <source>
        <dbReference type="PIRNR" id="PIRNR001362"/>
    </source>
</evidence>
<keyword evidence="6" id="KW-0479">Metal-binding</keyword>